<keyword evidence="2" id="KW-1185">Reference proteome</keyword>
<accession>A0A1N7N260</accession>
<protein>
    <submittedName>
        <fullName evidence="1">Glycosyl transferases group 1</fullName>
    </submittedName>
</protein>
<keyword evidence="1" id="KW-0808">Transferase</keyword>
<name>A0A1N7N260_9RHOB</name>
<dbReference type="Pfam" id="PF13692">
    <property type="entry name" value="Glyco_trans_1_4"/>
    <property type="match status" value="1"/>
</dbReference>
<evidence type="ECO:0000313" key="1">
    <source>
        <dbReference type="EMBL" id="SIS92466.1"/>
    </source>
</evidence>
<evidence type="ECO:0000313" key="2">
    <source>
        <dbReference type="Proteomes" id="UP000186098"/>
    </source>
</evidence>
<reference evidence="2" key="1">
    <citation type="submission" date="2017-01" db="EMBL/GenBank/DDBJ databases">
        <authorList>
            <person name="Varghese N."/>
            <person name="Submissions S."/>
        </authorList>
    </citation>
    <scope>NUCLEOTIDE SEQUENCE [LARGE SCALE GENOMIC DNA]</scope>
    <source>
        <strain evidence="2">DSM 18714</strain>
    </source>
</reference>
<dbReference type="RefSeq" id="WP_159440079.1">
    <property type="nucleotide sequence ID" value="NZ_FTOM01000014.1"/>
</dbReference>
<dbReference type="Gene3D" id="3.40.50.2000">
    <property type="entry name" value="Glycogen Phosphorylase B"/>
    <property type="match status" value="1"/>
</dbReference>
<proteinExistence type="predicted"/>
<dbReference type="STRING" id="407234.SAMN05421795_11417"/>
<dbReference type="Proteomes" id="UP000186098">
    <property type="component" value="Unassembled WGS sequence"/>
</dbReference>
<dbReference type="SUPFAM" id="SSF53756">
    <property type="entry name" value="UDP-Glycosyltransferase/glycogen phosphorylase"/>
    <property type="match status" value="1"/>
</dbReference>
<dbReference type="GO" id="GO:0016740">
    <property type="term" value="F:transferase activity"/>
    <property type="evidence" value="ECO:0007669"/>
    <property type="project" value="UniProtKB-KW"/>
</dbReference>
<dbReference type="AlphaFoldDB" id="A0A1N7N260"/>
<sequence>MNNAAHTSMSSNETSQPRVINVLWSSRAFGGAEVYVETMRTIWGTETCALQSLSAKERLKLAADIAFGSNIYIFHDLRAAFFGFLRPTRRNITVIHAPGKWLKLTQTITFLHAFLQKRVVMVADDIYPDPPTDHVVVLENFSTAGIEAHDASADAIYFGRMAHTKNVLDLAQFWHDHMKTGTLHMLGDGALLAELRAKYEHEGSNIRFHGAVAHDRITEIASECRFYTSFSGLEGLSLSLIEAMDGGLIPLVTDLPSQQFVKQIPGIPLVTVKGDYTRLAAEIEVINTLPPEDRAALRDTVRTTVRDRFRDRWMGFWDQTIREARKG</sequence>
<dbReference type="EMBL" id="FTOM01000014">
    <property type="protein sequence ID" value="SIS92466.1"/>
    <property type="molecule type" value="Genomic_DNA"/>
</dbReference>
<gene>
    <name evidence="1" type="ORF">SAMN05421795_11417</name>
</gene>
<organism evidence="1 2">
    <name type="scientific">Phaeovulum vinaykumarii</name>
    <dbReference type="NCBI Taxonomy" id="407234"/>
    <lineage>
        <taxon>Bacteria</taxon>
        <taxon>Pseudomonadati</taxon>
        <taxon>Pseudomonadota</taxon>
        <taxon>Alphaproteobacteria</taxon>
        <taxon>Rhodobacterales</taxon>
        <taxon>Paracoccaceae</taxon>
        <taxon>Phaeovulum</taxon>
    </lineage>
</organism>